<organism evidence="2 3">
    <name type="scientific">Hazenella coriacea</name>
    <dbReference type="NCBI Taxonomy" id="1179467"/>
    <lineage>
        <taxon>Bacteria</taxon>
        <taxon>Bacillati</taxon>
        <taxon>Bacillota</taxon>
        <taxon>Bacilli</taxon>
        <taxon>Bacillales</taxon>
        <taxon>Thermoactinomycetaceae</taxon>
        <taxon>Hazenella</taxon>
    </lineage>
</organism>
<accession>A0A4R3L5Q5</accession>
<dbReference type="EMBL" id="SMAG01000004">
    <property type="protein sequence ID" value="TCS94315.1"/>
    <property type="molecule type" value="Genomic_DNA"/>
</dbReference>
<dbReference type="PROSITE" id="PS51257">
    <property type="entry name" value="PROKAR_LIPOPROTEIN"/>
    <property type="match status" value="1"/>
</dbReference>
<sequence>MKKWLVIPMVIALGTMTACGQTPTETKQEVSQEKLDLSSQKKLTQAYQKLDDEWQKDQPDLGVVRSVYDQELRAQVQGAQPEIDQLVDTYINAGQGGQAKAPEVKQIVMKSLQHYFYEEMKSNIKEKVTENFGNKDEALLALAQGKVFYDDVLRGTAEKRDSQLKTTIATEIDTAFADAEKAIQSQKKLDYLLQKQIIDKSMFRVFYLSTDAYATKVSETVKTDPAKAKVQQLEGFAFYQAIQESLSKGDAKAAEQIGHMFSPDQNPQGVNAKIIKQSFVVTFSGKVEGYITKVLGESWENRDQATEQAFEANMFLKAIELDLEKALGHEEKEKLFQSATQFFEATQKGDQTIAKQEAKVIQDKLVQTKAYFAK</sequence>
<evidence type="ECO:0000313" key="2">
    <source>
        <dbReference type="EMBL" id="TCS94315.1"/>
    </source>
</evidence>
<dbReference type="AlphaFoldDB" id="A0A4R3L5Q5"/>
<dbReference type="RefSeq" id="WP_131924935.1">
    <property type="nucleotide sequence ID" value="NZ_SMAG01000004.1"/>
</dbReference>
<evidence type="ECO:0008006" key="4">
    <source>
        <dbReference type="Google" id="ProtNLM"/>
    </source>
</evidence>
<evidence type="ECO:0000256" key="1">
    <source>
        <dbReference type="SAM" id="SignalP"/>
    </source>
</evidence>
<comment type="caution">
    <text evidence="2">The sequence shown here is derived from an EMBL/GenBank/DDBJ whole genome shotgun (WGS) entry which is preliminary data.</text>
</comment>
<dbReference type="OrthoDB" id="2111131at2"/>
<feature type="chain" id="PRO_5020505591" description="Foldase protein PrsA" evidence="1">
    <location>
        <begin position="21"/>
        <end position="374"/>
    </location>
</feature>
<protein>
    <recommendedName>
        <fullName evidence="4">Foldase protein PrsA</fullName>
    </recommendedName>
</protein>
<reference evidence="2 3" key="1">
    <citation type="submission" date="2019-03" db="EMBL/GenBank/DDBJ databases">
        <title>Genomic Encyclopedia of Type Strains, Phase IV (KMG-IV): sequencing the most valuable type-strain genomes for metagenomic binning, comparative biology and taxonomic classification.</title>
        <authorList>
            <person name="Goeker M."/>
        </authorList>
    </citation>
    <scope>NUCLEOTIDE SEQUENCE [LARGE SCALE GENOMIC DNA]</scope>
    <source>
        <strain evidence="2 3">DSM 45707</strain>
    </source>
</reference>
<feature type="signal peptide" evidence="1">
    <location>
        <begin position="1"/>
        <end position="20"/>
    </location>
</feature>
<keyword evidence="3" id="KW-1185">Reference proteome</keyword>
<proteinExistence type="predicted"/>
<keyword evidence="1" id="KW-0732">Signal</keyword>
<gene>
    <name evidence="2" type="ORF">EDD58_104186</name>
</gene>
<name>A0A4R3L5Q5_9BACL</name>
<dbReference type="Proteomes" id="UP000294937">
    <property type="component" value="Unassembled WGS sequence"/>
</dbReference>
<evidence type="ECO:0000313" key="3">
    <source>
        <dbReference type="Proteomes" id="UP000294937"/>
    </source>
</evidence>